<sequence>MSYGPTLGFLAAGYRTYATRHEYRWPFLGPMISTPEEKRWGGFWDGERMRFNNGKTEVGQGEARDERFAARGRGSGQIDADDASPTSGMGMLDFGEGEDMSMGTPEAEESSMRSGSQSNRRSRHRMDTQQDRNRDAPNGTGRDSDSAVDDGLNAWERIRRGADSAGPADTGVAPPPSPTRTSGRRQRRDVRGQKNGDDSFAFSSSDQERSYAQSEAQDEFDKRLEQERRGGDF</sequence>
<name>A0AA43QJ47_9LECA</name>
<feature type="compositionally biased region" description="Polar residues" evidence="1">
    <location>
        <begin position="201"/>
        <end position="215"/>
    </location>
</feature>
<proteinExistence type="predicted"/>
<feature type="compositionally biased region" description="Basic and acidic residues" evidence="1">
    <location>
        <begin position="219"/>
        <end position="233"/>
    </location>
</feature>
<evidence type="ECO:0000313" key="2">
    <source>
        <dbReference type="EMBL" id="MDI1486609.1"/>
    </source>
</evidence>
<gene>
    <name evidence="2" type="ORF">OHK93_005841</name>
</gene>
<evidence type="ECO:0000313" key="3">
    <source>
        <dbReference type="Proteomes" id="UP001161017"/>
    </source>
</evidence>
<accession>A0AA43QJ47</accession>
<dbReference type="Proteomes" id="UP001161017">
    <property type="component" value="Unassembled WGS sequence"/>
</dbReference>
<dbReference type="EMBL" id="JAPUFD010000003">
    <property type="protein sequence ID" value="MDI1486609.1"/>
    <property type="molecule type" value="Genomic_DNA"/>
</dbReference>
<comment type="caution">
    <text evidence="2">The sequence shown here is derived from an EMBL/GenBank/DDBJ whole genome shotgun (WGS) entry which is preliminary data.</text>
</comment>
<evidence type="ECO:0000256" key="1">
    <source>
        <dbReference type="SAM" id="MobiDB-lite"/>
    </source>
</evidence>
<protein>
    <submittedName>
        <fullName evidence="2">Uncharacterized protein</fullName>
    </submittedName>
</protein>
<feature type="compositionally biased region" description="Basic and acidic residues" evidence="1">
    <location>
        <begin position="125"/>
        <end position="135"/>
    </location>
</feature>
<keyword evidence="3" id="KW-1185">Reference proteome</keyword>
<dbReference type="AlphaFoldDB" id="A0AA43QJ47"/>
<feature type="region of interest" description="Disordered" evidence="1">
    <location>
        <begin position="52"/>
        <end position="233"/>
    </location>
</feature>
<organism evidence="2 3">
    <name type="scientific">Ramalina farinacea</name>
    <dbReference type="NCBI Taxonomy" id="258253"/>
    <lineage>
        <taxon>Eukaryota</taxon>
        <taxon>Fungi</taxon>
        <taxon>Dikarya</taxon>
        <taxon>Ascomycota</taxon>
        <taxon>Pezizomycotina</taxon>
        <taxon>Lecanoromycetes</taxon>
        <taxon>OSLEUM clade</taxon>
        <taxon>Lecanoromycetidae</taxon>
        <taxon>Lecanorales</taxon>
        <taxon>Lecanorineae</taxon>
        <taxon>Ramalinaceae</taxon>
        <taxon>Ramalina</taxon>
    </lineage>
</organism>
<reference evidence="2" key="1">
    <citation type="journal article" date="2023" name="Genome Biol. Evol.">
        <title>First Whole Genome Sequence and Flow Cytometry Genome Size Data for the Lichen-Forming Fungus Ramalina farinacea (Ascomycota).</title>
        <authorList>
            <person name="Llewellyn T."/>
            <person name="Mian S."/>
            <person name="Hill R."/>
            <person name="Leitch I.J."/>
            <person name="Gaya E."/>
        </authorList>
    </citation>
    <scope>NUCLEOTIDE SEQUENCE</scope>
    <source>
        <strain evidence="2">LIQ254RAFAR</strain>
    </source>
</reference>